<dbReference type="PANTHER" id="PTHR11746">
    <property type="entry name" value="O-METHYLTRANSFERASE"/>
    <property type="match status" value="1"/>
</dbReference>
<dbReference type="Pfam" id="PF08100">
    <property type="entry name" value="Dimerisation"/>
    <property type="match status" value="1"/>
</dbReference>
<evidence type="ECO:0000259" key="7">
    <source>
        <dbReference type="Pfam" id="PF08100"/>
    </source>
</evidence>
<evidence type="ECO:0000313" key="9">
    <source>
        <dbReference type="Proteomes" id="UP000000763"/>
    </source>
</evidence>
<dbReference type="InterPro" id="IPR016461">
    <property type="entry name" value="COMT-like"/>
</dbReference>
<evidence type="ECO:0000259" key="6">
    <source>
        <dbReference type="Pfam" id="PF00891"/>
    </source>
</evidence>
<dbReference type="GO" id="GO:0046983">
    <property type="term" value="F:protein dimerization activity"/>
    <property type="evidence" value="ECO:0007669"/>
    <property type="project" value="InterPro"/>
</dbReference>
<dbReference type="GO" id="GO:0032259">
    <property type="term" value="P:methylation"/>
    <property type="evidence" value="ECO:0007669"/>
    <property type="project" value="UniProtKB-KW"/>
</dbReference>
<dbReference type="FunFam" id="3.40.50.150:FF:000185">
    <property type="entry name" value="O-methyltransferase family protein"/>
    <property type="match status" value="1"/>
</dbReference>
<organism evidence="8 9">
    <name type="scientific">Oryza sativa subsp. japonica</name>
    <name type="common">Rice</name>
    <dbReference type="NCBI Taxonomy" id="39947"/>
    <lineage>
        <taxon>Eukaryota</taxon>
        <taxon>Viridiplantae</taxon>
        <taxon>Streptophyta</taxon>
        <taxon>Embryophyta</taxon>
        <taxon>Tracheophyta</taxon>
        <taxon>Spermatophyta</taxon>
        <taxon>Magnoliopsida</taxon>
        <taxon>Liliopsida</taxon>
        <taxon>Poales</taxon>
        <taxon>Poaceae</taxon>
        <taxon>BOP clade</taxon>
        <taxon>Oryzoideae</taxon>
        <taxon>Oryzeae</taxon>
        <taxon>Oryzinae</taxon>
        <taxon>Oryza</taxon>
        <taxon>Oryza sativa</taxon>
    </lineage>
</organism>
<evidence type="ECO:0000256" key="3">
    <source>
        <dbReference type="ARBA" id="ARBA00022691"/>
    </source>
</evidence>
<accession>Q2R6J0</accession>
<feature type="domain" description="O-methyltransferase dimerisation" evidence="7">
    <location>
        <begin position="19"/>
        <end position="106"/>
    </location>
</feature>
<proteinExistence type="inferred from homology"/>
<dbReference type="Gene3D" id="3.40.50.150">
    <property type="entry name" value="Vaccinia Virus protein VP39"/>
    <property type="match status" value="2"/>
</dbReference>
<dbReference type="PROSITE" id="PS51683">
    <property type="entry name" value="SAM_OMT_II"/>
    <property type="match status" value="1"/>
</dbReference>
<evidence type="ECO:0000256" key="4">
    <source>
        <dbReference type="ARBA" id="ARBA00034481"/>
    </source>
</evidence>
<keyword evidence="3" id="KW-0949">S-adenosyl-L-methionine</keyword>
<dbReference type="FunFam" id="1.10.10.10:FF:000213">
    <property type="entry name" value="Coniferyl alcohol 9-O-methyltransferase"/>
    <property type="match status" value="1"/>
</dbReference>
<feature type="region of interest" description="Disordered" evidence="5">
    <location>
        <begin position="496"/>
        <end position="524"/>
    </location>
</feature>
<sequence>MLAPPTDDELLHAQADMLRHSLYFVTSMAFQCAVKLGIPTAIHRAGGTASLPDLVAALSLPPAKLPFLRRLMRLLVNSGVFAAADDTATGWAGMYRLTPLSWLLVEGEGAAPVVDGHPSQVLVVLAATSRHFVEAAMGLADWFGKDLPPSSSAPPSPFEEVHGAALFDESMANLDPESDSMFNEALAAHDHSDFPTVLRECREVFQGVESLTDCRGGDGRAAKAIVEAFPHIKFTVLDFPRVIGETRTGVVNYVAGDMFREIPPAQAVMLQLVLHHWNDEDCVKILANCKKAIPTREDGGKVIIIDIVIGAPSGLLLEAQLLMDVAMMVVTKGRQRDENDWRDLFSKAGFSDYNIVKKLGARGVFELLLHHWNVEDYVKILAQCNKTIPNGEYRWKVIITDIVNGAPSGPLLEAQLLINVVMMVVTKGRQRDENEWRDLFKTAGTAGFSDYKIVKNWELELYLRSIDPKQCSQILLLSGFPLSLLGKCFAYEGPTWESTGESWGQKSQQGVGRPTTEPNQPPSYTGYSLPKVVMTGSRAITDFRRTDGMRRRKMFVGCYGGSPPSQVISTYKYPFTSFIPSTHLKKKIKSSLKYCLVVLVLVE</sequence>
<dbReference type="InterPro" id="IPR029063">
    <property type="entry name" value="SAM-dependent_MTases_sf"/>
</dbReference>
<reference evidence="9" key="2">
    <citation type="journal article" date="2008" name="Nucleic Acids Res.">
        <title>The rice annotation project database (RAP-DB): 2008 update.</title>
        <authorList>
            <consortium name="The rice annotation project (RAP)"/>
        </authorList>
    </citation>
    <scope>GENOME REANNOTATION</scope>
    <source>
        <strain evidence="9">cv. Nipponbare</strain>
    </source>
</reference>
<comment type="similarity">
    <text evidence="4">Belongs to the class I-like SAM-binding methyltransferase superfamily. Cation-independent O-methyltransferase family. COMT subfamily.</text>
</comment>
<dbReference type="InterPro" id="IPR012967">
    <property type="entry name" value="COMT_dimerisation"/>
</dbReference>
<dbReference type="InterPro" id="IPR036390">
    <property type="entry name" value="WH_DNA-bd_sf"/>
</dbReference>
<reference evidence="9" key="1">
    <citation type="journal article" date="2005" name="Nature">
        <title>The map-based sequence of the rice genome.</title>
        <authorList>
            <consortium name="International rice genome sequencing project (IRGSP)"/>
            <person name="Matsumoto T."/>
            <person name="Wu J."/>
            <person name="Kanamori H."/>
            <person name="Katayose Y."/>
            <person name="Fujisawa M."/>
            <person name="Namiki N."/>
            <person name="Mizuno H."/>
            <person name="Yamamoto K."/>
            <person name="Antonio B.A."/>
            <person name="Baba T."/>
            <person name="Sakata K."/>
            <person name="Nagamura Y."/>
            <person name="Aoki H."/>
            <person name="Arikawa K."/>
            <person name="Arita K."/>
            <person name="Bito T."/>
            <person name="Chiden Y."/>
            <person name="Fujitsuka N."/>
            <person name="Fukunaka R."/>
            <person name="Hamada M."/>
            <person name="Harada C."/>
            <person name="Hayashi A."/>
            <person name="Hijishita S."/>
            <person name="Honda M."/>
            <person name="Hosokawa S."/>
            <person name="Ichikawa Y."/>
            <person name="Idonuma A."/>
            <person name="Iijima M."/>
            <person name="Ikeda M."/>
            <person name="Ikeno M."/>
            <person name="Ito K."/>
            <person name="Ito S."/>
            <person name="Ito T."/>
            <person name="Ito Y."/>
            <person name="Ito Y."/>
            <person name="Iwabuchi A."/>
            <person name="Kamiya K."/>
            <person name="Karasawa W."/>
            <person name="Kurita K."/>
            <person name="Katagiri S."/>
            <person name="Kikuta A."/>
            <person name="Kobayashi H."/>
            <person name="Kobayashi N."/>
            <person name="Machita K."/>
            <person name="Maehara T."/>
            <person name="Masukawa M."/>
            <person name="Mizubayashi T."/>
            <person name="Mukai Y."/>
            <person name="Nagasaki H."/>
            <person name="Nagata Y."/>
            <person name="Naito S."/>
            <person name="Nakashima M."/>
            <person name="Nakama Y."/>
            <person name="Nakamichi Y."/>
            <person name="Nakamura M."/>
            <person name="Meguro A."/>
            <person name="Negishi M."/>
            <person name="Ohta I."/>
            <person name="Ohta T."/>
            <person name="Okamoto M."/>
            <person name="Ono N."/>
            <person name="Saji S."/>
            <person name="Sakaguchi M."/>
            <person name="Sakai K."/>
            <person name="Shibata M."/>
            <person name="Shimokawa T."/>
            <person name="Song J."/>
            <person name="Takazaki Y."/>
            <person name="Terasawa K."/>
            <person name="Tsugane M."/>
            <person name="Tsuji K."/>
            <person name="Ueda S."/>
            <person name="Waki K."/>
            <person name="Yamagata H."/>
            <person name="Yamamoto M."/>
            <person name="Yamamoto S."/>
            <person name="Yamane H."/>
            <person name="Yoshiki S."/>
            <person name="Yoshihara R."/>
            <person name="Yukawa K."/>
            <person name="Zhong H."/>
            <person name="Yano M."/>
            <person name="Yuan Q."/>
            <person name="Ouyang S."/>
            <person name="Liu J."/>
            <person name="Jones K.M."/>
            <person name="Gansberger K."/>
            <person name="Moffat K."/>
            <person name="Hill J."/>
            <person name="Bera J."/>
            <person name="Fadrosh D."/>
            <person name="Jin S."/>
            <person name="Johri S."/>
            <person name="Kim M."/>
            <person name="Overton L."/>
            <person name="Reardon M."/>
            <person name="Tsitrin T."/>
            <person name="Vuong H."/>
            <person name="Weaver B."/>
            <person name="Ciecko A."/>
            <person name="Tallon L."/>
            <person name="Jackson J."/>
            <person name="Pai G."/>
            <person name="Aken S.V."/>
            <person name="Utterback T."/>
            <person name="Reidmuller S."/>
            <person name="Feldblyum T."/>
            <person name="Hsiao J."/>
            <person name="Zismann V."/>
            <person name="Iobst S."/>
            <person name="de Vazeille A.R."/>
            <person name="Buell C.R."/>
            <person name="Ying K."/>
            <person name="Li Y."/>
            <person name="Lu T."/>
            <person name="Huang Y."/>
            <person name="Zhao Q."/>
            <person name="Feng Q."/>
            <person name="Zhang L."/>
            <person name="Zhu J."/>
            <person name="Weng Q."/>
            <person name="Mu J."/>
            <person name="Lu Y."/>
            <person name="Fan D."/>
            <person name="Liu Y."/>
            <person name="Guan J."/>
            <person name="Zhang Y."/>
            <person name="Yu S."/>
            <person name="Liu X."/>
            <person name="Zhang Y."/>
            <person name="Hong G."/>
            <person name="Han B."/>
            <person name="Choisne N."/>
            <person name="Demange N."/>
            <person name="Orjeda G."/>
            <person name="Samain S."/>
            <person name="Cattolico L."/>
            <person name="Pelletier E."/>
            <person name="Couloux A."/>
            <person name="Segurens B."/>
            <person name="Wincker P."/>
            <person name="D'Hont A."/>
            <person name="Scarpelli C."/>
            <person name="Weissenbach J."/>
            <person name="Salanoubat M."/>
            <person name="Quetier F."/>
            <person name="Yu Y."/>
            <person name="Kim H.R."/>
            <person name="Rambo T."/>
            <person name="Currie J."/>
            <person name="Collura K."/>
            <person name="Luo M."/>
            <person name="Yang T."/>
            <person name="Ammiraju J.S.S."/>
            <person name="Engler F."/>
            <person name="Soderlund C."/>
            <person name="Wing R.A."/>
            <person name="Palmer L.E."/>
            <person name="de la Bastide M."/>
            <person name="Spiegel L."/>
            <person name="Nascimento L."/>
            <person name="Zutavern T."/>
            <person name="O'Shaughnessy A."/>
            <person name="Dike S."/>
            <person name="Dedhia N."/>
            <person name="Preston R."/>
            <person name="Balija V."/>
            <person name="McCombie W.R."/>
            <person name="Chow T."/>
            <person name="Chen H."/>
            <person name="Chung M."/>
            <person name="Chen C."/>
            <person name="Shaw J."/>
            <person name="Wu H."/>
            <person name="Hsiao K."/>
            <person name="Chao Y."/>
            <person name="Chu M."/>
            <person name="Cheng C."/>
            <person name="Hour A."/>
            <person name="Lee P."/>
            <person name="Lin S."/>
            <person name="Lin Y."/>
            <person name="Liou J."/>
            <person name="Liu S."/>
            <person name="Hsing Y."/>
            <person name="Raghuvanshi S."/>
            <person name="Mohanty A."/>
            <person name="Bharti A.K."/>
            <person name="Gaur A."/>
            <person name="Gupta V."/>
            <person name="Kumar D."/>
            <person name="Ravi V."/>
            <person name="Vij S."/>
            <person name="Kapur A."/>
            <person name="Khurana P."/>
            <person name="Khurana P."/>
            <person name="Khurana J.P."/>
            <person name="Tyagi A.K."/>
            <person name="Gaikwad K."/>
            <person name="Singh A."/>
            <person name="Dalal V."/>
            <person name="Srivastava S."/>
            <person name="Dixit A."/>
            <person name="Pal A.K."/>
            <person name="Ghazi I.A."/>
            <person name="Yadav M."/>
            <person name="Pandit A."/>
            <person name="Bhargava A."/>
            <person name="Sureshbabu K."/>
            <person name="Batra K."/>
            <person name="Sharma T.R."/>
            <person name="Mohapatra T."/>
            <person name="Singh N.K."/>
            <person name="Messing J."/>
            <person name="Nelson A.B."/>
            <person name="Fuks G."/>
            <person name="Kavchok S."/>
            <person name="Keizer G."/>
            <person name="Linton E."/>
            <person name="Llaca V."/>
            <person name="Song R."/>
            <person name="Tanyolac B."/>
            <person name="Young S."/>
            <person name="Ho-Il K."/>
            <person name="Hahn J.H."/>
            <person name="Sangsakoo G."/>
            <person name="Vanavichit A."/>
            <person name="de Mattos Luiz.A.T."/>
            <person name="Zimmer P.D."/>
            <person name="Malone G."/>
            <person name="Dellagostin O."/>
            <person name="de Oliveira A.C."/>
            <person name="Bevan M."/>
            <person name="Bancroft I."/>
            <person name="Minx P."/>
            <person name="Cordum H."/>
            <person name="Wilson R."/>
            <person name="Cheng Z."/>
            <person name="Jin W."/>
            <person name="Jiang J."/>
            <person name="Leong S.A."/>
            <person name="Iwama H."/>
            <person name="Gojobori T."/>
            <person name="Itoh T."/>
            <person name="Niimura Y."/>
            <person name="Fujii Y."/>
            <person name="Habara T."/>
            <person name="Sakai H."/>
            <person name="Sato Y."/>
            <person name="Wilson G."/>
            <person name="Kumar K."/>
            <person name="McCouch S."/>
            <person name="Juretic N."/>
            <person name="Hoen D."/>
            <person name="Wright S."/>
            <person name="Bruskiewich R."/>
            <person name="Bureau T."/>
            <person name="Miyao A."/>
            <person name="Hirochika H."/>
            <person name="Nishikawa T."/>
            <person name="Kadowaki K."/>
            <person name="Sugiura M."/>
            <person name="Burr B."/>
            <person name="Sasaki T."/>
        </authorList>
    </citation>
    <scope>NUCLEOTIDE SEQUENCE [LARGE SCALE GENOMIC DNA]</scope>
    <source>
        <strain evidence="9">cv. Nipponbare</strain>
    </source>
</reference>
<dbReference type="Pfam" id="PF00891">
    <property type="entry name" value="Methyltransf_2"/>
    <property type="match status" value="2"/>
</dbReference>
<dbReference type="SUPFAM" id="SSF46785">
    <property type="entry name" value="Winged helix' DNA-binding domain"/>
    <property type="match status" value="1"/>
</dbReference>
<protein>
    <submittedName>
        <fullName evidence="8">O-methyltransferase</fullName>
    </submittedName>
</protein>
<dbReference type="Proteomes" id="UP000000763">
    <property type="component" value="Chromosome 11"/>
</dbReference>
<evidence type="ECO:0000313" key="8">
    <source>
        <dbReference type="EMBL" id="AAX94935.1"/>
    </source>
</evidence>
<feature type="domain" description="O-methyltransferase C-terminal" evidence="6">
    <location>
        <begin position="156"/>
        <end position="351"/>
    </location>
</feature>
<name>Q2R6J0_ORYSJ</name>
<keyword evidence="2" id="KW-0808">Transferase</keyword>
<dbReference type="InterPro" id="IPR001077">
    <property type="entry name" value="COMT_C"/>
</dbReference>
<keyword evidence="1" id="KW-0489">Methyltransferase</keyword>
<dbReference type="EMBL" id="AC112208">
    <property type="protein sequence ID" value="AAX94935.1"/>
    <property type="molecule type" value="Genomic_DNA"/>
</dbReference>
<evidence type="ECO:0000256" key="1">
    <source>
        <dbReference type="ARBA" id="ARBA00022603"/>
    </source>
</evidence>
<dbReference type="AlphaFoldDB" id="Q2R6J0"/>
<feature type="domain" description="O-methyltransferase C-terminal" evidence="6">
    <location>
        <begin position="367"/>
        <end position="444"/>
    </location>
</feature>
<gene>
    <name evidence="8" type="ordered locus">LOC_Os11g19880</name>
</gene>
<dbReference type="GO" id="GO:0008171">
    <property type="term" value="F:O-methyltransferase activity"/>
    <property type="evidence" value="ECO:0007669"/>
    <property type="project" value="InterPro"/>
</dbReference>
<dbReference type="SUPFAM" id="SSF53335">
    <property type="entry name" value="S-adenosyl-L-methionine-dependent methyltransferases"/>
    <property type="match status" value="2"/>
</dbReference>
<dbReference type="InterPro" id="IPR036388">
    <property type="entry name" value="WH-like_DNA-bd_sf"/>
</dbReference>
<evidence type="ECO:0000256" key="2">
    <source>
        <dbReference type="ARBA" id="ARBA00022679"/>
    </source>
</evidence>
<evidence type="ECO:0000256" key="5">
    <source>
        <dbReference type="SAM" id="MobiDB-lite"/>
    </source>
</evidence>
<dbReference type="Gene3D" id="1.10.10.10">
    <property type="entry name" value="Winged helix-like DNA-binding domain superfamily/Winged helix DNA-binding domain"/>
    <property type="match status" value="1"/>
</dbReference>